<feature type="chain" id="PRO_5017250600" evidence="1">
    <location>
        <begin position="22"/>
        <end position="283"/>
    </location>
</feature>
<organism evidence="3 4">
    <name type="scientific">Mesorhizobium waimense</name>
    <dbReference type="NCBI Taxonomy" id="1300307"/>
    <lineage>
        <taxon>Bacteria</taxon>
        <taxon>Pseudomonadati</taxon>
        <taxon>Pseudomonadota</taxon>
        <taxon>Alphaproteobacteria</taxon>
        <taxon>Hyphomicrobiales</taxon>
        <taxon>Phyllobacteriaceae</taxon>
        <taxon>Mesorhizobium</taxon>
    </lineage>
</organism>
<dbReference type="PRINTS" id="PR00111">
    <property type="entry name" value="ABHYDROLASE"/>
</dbReference>
<dbReference type="SUPFAM" id="SSF53474">
    <property type="entry name" value="alpha/beta-Hydrolases"/>
    <property type="match status" value="1"/>
</dbReference>
<evidence type="ECO:0000259" key="2">
    <source>
        <dbReference type="Pfam" id="PF00561"/>
    </source>
</evidence>
<evidence type="ECO:0000256" key="1">
    <source>
        <dbReference type="SAM" id="SignalP"/>
    </source>
</evidence>
<keyword evidence="4" id="KW-1185">Reference proteome</keyword>
<dbReference type="InterPro" id="IPR000073">
    <property type="entry name" value="AB_hydrolase_1"/>
</dbReference>
<dbReference type="RefSeq" id="WP_120017365.1">
    <property type="nucleotide sequence ID" value="NZ_QZWZ01000027.1"/>
</dbReference>
<reference evidence="3 4" key="1">
    <citation type="submission" date="2018-09" db="EMBL/GenBank/DDBJ databases">
        <title>Mesorhizobium carmichaelinearum sp. nov. isolated from Carmichaelinea spp. root nodules in New Zealand.</title>
        <authorList>
            <person name="De Meyer S.E."/>
        </authorList>
    </citation>
    <scope>NUCLEOTIDE SEQUENCE [LARGE SCALE GENOMIC DNA]</scope>
    <source>
        <strain evidence="3 4">ICMP19557</strain>
    </source>
</reference>
<keyword evidence="1" id="KW-0732">Signal</keyword>
<dbReference type="Pfam" id="PF00561">
    <property type="entry name" value="Abhydrolase_1"/>
    <property type="match status" value="1"/>
</dbReference>
<dbReference type="AlphaFoldDB" id="A0A3A5KHT8"/>
<dbReference type="PANTHER" id="PTHR46331:SF2">
    <property type="entry name" value="VALACYCLOVIR HYDROLASE"/>
    <property type="match status" value="1"/>
</dbReference>
<dbReference type="Gene3D" id="3.40.50.1820">
    <property type="entry name" value="alpha/beta hydrolase"/>
    <property type="match status" value="1"/>
</dbReference>
<name>A0A3A5KHT8_9HYPH</name>
<dbReference type="Proteomes" id="UP000272706">
    <property type="component" value="Unassembled WGS sequence"/>
</dbReference>
<keyword evidence="3" id="KW-0378">Hydrolase</keyword>
<dbReference type="OrthoDB" id="9780765at2"/>
<dbReference type="EMBL" id="QZWZ01000027">
    <property type="protein sequence ID" value="RJT32115.1"/>
    <property type="molecule type" value="Genomic_DNA"/>
</dbReference>
<proteinExistence type="predicted"/>
<gene>
    <name evidence="3" type="ORF">D3227_27330</name>
</gene>
<dbReference type="InterPro" id="IPR029058">
    <property type="entry name" value="AB_hydrolase_fold"/>
</dbReference>
<sequence>MTRFWKAFAIFVLFTASTAFAVAEERWQTLPEPAAMPKADQSGYAPVNGFQMYYAVFGAGDPVLLIHGGLGHADVWASQVATLSKTHKVIVADSRGHGRSTRTEQPYGYDLMASDYLALLDYLKVDKTALIGWSDGGIIGIDIALHHPERLTRLFAQAANVTTDGVDPGVITNKTFAAYIDRSGRDYKKMSKTPDQYDAFVAQISHMWETEPAWTKEQLGKITTPTAIVAGDHDEAIKREHTEYMASAIPGAKLIILPNASHFAMLQAPDEYSQAALGFIDAK</sequence>
<dbReference type="PANTHER" id="PTHR46331">
    <property type="entry name" value="VALACYCLOVIR HYDROLASE"/>
    <property type="match status" value="1"/>
</dbReference>
<evidence type="ECO:0000313" key="4">
    <source>
        <dbReference type="Proteomes" id="UP000272706"/>
    </source>
</evidence>
<dbReference type="GO" id="GO:0017171">
    <property type="term" value="F:serine hydrolase activity"/>
    <property type="evidence" value="ECO:0007669"/>
    <property type="project" value="TreeGrafter"/>
</dbReference>
<feature type="domain" description="AB hydrolase-1" evidence="2">
    <location>
        <begin position="62"/>
        <end position="198"/>
    </location>
</feature>
<comment type="caution">
    <text evidence="3">The sequence shown here is derived from an EMBL/GenBank/DDBJ whole genome shotgun (WGS) entry which is preliminary data.</text>
</comment>
<feature type="signal peptide" evidence="1">
    <location>
        <begin position="1"/>
        <end position="21"/>
    </location>
</feature>
<accession>A0A3A5KHT8</accession>
<evidence type="ECO:0000313" key="3">
    <source>
        <dbReference type="EMBL" id="RJT32115.1"/>
    </source>
</evidence>
<protein>
    <submittedName>
        <fullName evidence="3">Alpha/beta fold hydrolase</fullName>
    </submittedName>
</protein>